<keyword evidence="3" id="KW-1185">Reference proteome</keyword>
<reference evidence="3" key="1">
    <citation type="submission" date="2020-06" db="EMBL/GenBank/DDBJ databases">
        <title>Draft genomic sequecing of Geomonas sp. Red745.</title>
        <authorList>
            <person name="Itoh H."/>
            <person name="Xu Z.X."/>
            <person name="Ushijima N."/>
            <person name="Masuda Y."/>
            <person name="Shiratori Y."/>
            <person name="Senoo K."/>
        </authorList>
    </citation>
    <scope>NUCLEOTIDE SEQUENCE [LARGE SCALE GENOMIC DNA]</scope>
    <source>
        <strain evidence="3">Red745</strain>
    </source>
</reference>
<evidence type="ECO:0000259" key="1">
    <source>
        <dbReference type="Pfam" id="PF13524"/>
    </source>
</evidence>
<protein>
    <recommendedName>
        <fullName evidence="1">Spore protein YkvP/CgeB glycosyl transferase-like domain-containing protein</fullName>
    </recommendedName>
</protein>
<dbReference type="Proteomes" id="UP000587586">
    <property type="component" value="Unassembled WGS sequence"/>
</dbReference>
<dbReference type="Pfam" id="PF13524">
    <property type="entry name" value="Glyco_trans_1_2"/>
    <property type="match status" value="1"/>
</dbReference>
<gene>
    <name evidence="2" type="ORF">GMLC_37210</name>
</gene>
<name>A0A6V8NC04_9BACT</name>
<dbReference type="InterPro" id="IPR055259">
    <property type="entry name" value="YkvP/CgeB_Glyco_trans-like"/>
</dbReference>
<accession>A0A6V8NC04</accession>
<feature type="domain" description="Spore protein YkvP/CgeB glycosyl transferase-like" evidence="1">
    <location>
        <begin position="176"/>
        <end position="332"/>
    </location>
</feature>
<evidence type="ECO:0000313" key="2">
    <source>
        <dbReference type="EMBL" id="GFO70142.1"/>
    </source>
</evidence>
<evidence type="ECO:0000313" key="3">
    <source>
        <dbReference type="Proteomes" id="UP000587586"/>
    </source>
</evidence>
<proteinExistence type="predicted"/>
<dbReference type="EMBL" id="BLXZ01000008">
    <property type="protein sequence ID" value="GFO70142.1"/>
    <property type="molecule type" value="Genomic_DNA"/>
</dbReference>
<dbReference type="AlphaFoldDB" id="A0A6V8NC04"/>
<sequence length="342" mass="39530">MSRWHKKILAVLMQWDYGIAARGISIEKSSFYPCLQDLVADVEPLWYDDYLHNPGPLQEVVLAKAREVKPDLILFVPYTDQFSLETLDTLRKEFATYCWFGDDQWRFESFTSRYAPHFTHVSTTDPWSVPKYQGLGIEPILTQWAGQPFLADRGALKEDKAFRYDVSFIGAATKYRKWFVESLGKWGIRIECFGHGWPNGRIDNEEMETIFRTSRINLNISNSVSHDIRFVLSSPRNLLHYLRSPKRVEQMKARNFEIPLAGGFQLTNYVPCLERYLTIGTDVAVYSTPEDCSGQIRYYLAQEEERIAVAEAGHARALSEHIYKHRLESILEAIWGASPEKA</sequence>
<organism evidence="2 3">
    <name type="scientific">Geomonas limicola</name>
    <dbReference type="NCBI Taxonomy" id="2740186"/>
    <lineage>
        <taxon>Bacteria</taxon>
        <taxon>Pseudomonadati</taxon>
        <taxon>Thermodesulfobacteriota</taxon>
        <taxon>Desulfuromonadia</taxon>
        <taxon>Geobacterales</taxon>
        <taxon>Geobacteraceae</taxon>
        <taxon>Geomonas</taxon>
    </lineage>
</organism>
<comment type="caution">
    <text evidence="2">The sequence shown here is derived from an EMBL/GenBank/DDBJ whole genome shotgun (WGS) entry which is preliminary data.</text>
</comment>